<dbReference type="AlphaFoldDB" id="A0A183EQK8"/>
<evidence type="ECO:0000313" key="1">
    <source>
        <dbReference type="WBParaSite" id="GPUH_0002327801-mRNA-1"/>
    </source>
</evidence>
<dbReference type="WBParaSite" id="GPUH_0002327801-mRNA-1">
    <property type="protein sequence ID" value="GPUH_0002327801-mRNA-1"/>
    <property type="gene ID" value="GPUH_0002327801"/>
</dbReference>
<accession>A0A183EQK8</accession>
<sequence>LVVSCVVGRDYIAFIRFTDWKCNDLSCYESATSLYIVEDNQNGDDYSQEKRWPSLCGVALYKGAVVSIDEITYPRKTKELTRTAKLEMRIMRQLHHDNVNSFMGELNSENSAFS</sequence>
<proteinExistence type="predicted"/>
<reference evidence="1" key="1">
    <citation type="submission" date="2016-06" db="UniProtKB">
        <authorList>
            <consortium name="WormBaseParasite"/>
        </authorList>
    </citation>
    <scope>IDENTIFICATION</scope>
</reference>
<dbReference type="Gene3D" id="3.30.200.20">
    <property type="entry name" value="Phosphorylase Kinase, domain 1"/>
    <property type="match status" value="1"/>
</dbReference>
<protein>
    <submittedName>
        <fullName evidence="1">PK_Tyr_Ser-Thr domain-containing protein</fullName>
    </submittedName>
</protein>
<organism evidence="1">
    <name type="scientific">Gongylonema pulchrum</name>
    <dbReference type="NCBI Taxonomy" id="637853"/>
    <lineage>
        <taxon>Eukaryota</taxon>
        <taxon>Metazoa</taxon>
        <taxon>Ecdysozoa</taxon>
        <taxon>Nematoda</taxon>
        <taxon>Chromadorea</taxon>
        <taxon>Rhabditida</taxon>
        <taxon>Spirurina</taxon>
        <taxon>Spiruromorpha</taxon>
        <taxon>Spiruroidea</taxon>
        <taxon>Gongylonematidae</taxon>
        <taxon>Gongylonema</taxon>
    </lineage>
</organism>
<name>A0A183EQK8_9BILA</name>